<dbReference type="GO" id="GO:0006629">
    <property type="term" value="P:lipid metabolic process"/>
    <property type="evidence" value="ECO:0007669"/>
    <property type="project" value="UniProtKB-KW"/>
</dbReference>
<evidence type="ECO:0000313" key="17">
    <source>
        <dbReference type="Xenbase" id="XB-GENE-992015"/>
    </source>
</evidence>
<dbReference type="AGR" id="Xenbase:XB-GENE-992015"/>
<organism evidence="15 16">
    <name type="scientific">Xenopus tropicalis</name>
    <name type="common">Western clawed frog</name>
    <name type="synonym">Silurana tropicalis</name>
    <dbReference type="NCBI Taxonomy" id="8364"/>
    <lineage>
        <taxon>Eukaryota</taxon>
        <taxon>Metazoa</taxon>
        <taxon>Chordata</taxon>
        <taxon>Craniata</taxon>
        <taxon>Vertebrata</taxon>
        <taxon>Euteleostomi</taxon>
        <taxon>Amphibia</taxon>
        <taxon>Batrachia</taxon>
        <taxon>Anura</taxon>
        <taxon>Pipoidea</taxon>
        <taxon>Pipidae</taxon>
        <taxon>Xenopodinae</taxon>
        <taxon>Xenopus</taxon>
        <taxon>Silurana</taxon>
    </lineage>
</organism>
<evidence type="ECO:0000313" key="16">
    <source>
        <dbReference type="RefSeq" id="XP_031752040.1"/>
    </source>
</evidence>
<keyword evidence="12" id="KW-0325">Glycoprotein</keyword>
<keyword evidence="6" id="KW-0812">Transmembrane</keyword>
<dbReference type="CTD" id="100495133"/>
<dbReference type="GeneID" id="100495133"/>
<dbReference type="FunFam" id="3.90.550.50:FF:000001">
    <property type="entry name" value="Hexosyltransferase"/>
    <property type="match status" value="1"/>
</dbReference>
<evidence type="ECO:0000256" key="1">
    <source>
        <dbReference type="ARBA" id="ARBA00004323"/>
    </source>
</evidence>
<dbReference type="Proteomes" id="UP000008143">
    <property type="component" value="Chromosome 2"/>
</dbReference>
<dbReference type="OrthoDB" id="2139606at2759"/>
<evidence type="ECO:0000256" key="9">
    <source>
        <dbReference type="ARBA" id="ARBA00023034"/>
    </source>
</evidence>
<keyword evidence="10" id="KW-0443">Lipid metabolism</keyword>
<comment type="subcellular location">
    <subcellularLocation>
        <location evidence="1 14">Golgi apparatus membrane</location>
        <topology evidence="1 14">Single-pass type II membrane protein</topology>
    </subcellularLocation>
</comment>
<proteinExistence type="inferred from homology"/>
<evidence type="ECO:0000256" key="10">
    <source>
        <dbReference type="ARBA" id="ARBA00023098"/>
    </source>
</evidence>
<evidence type="ECO:0000256" key="8">
    <source>
        <dbReference type="ARBA" id="ARBA00022989"/>
    </source>
</evidence>
<evidence type="ECO:0000256" key="5">
    <source>
        <dbReference type="ARBA" id="ARBA00022679"/>
    </source>
</evidence>
<keyword evidence="11" id="KW-0472">Membrane</keyword>
<evidence type="ECO:0000256" key="11">
    <source>
        <dbReference type="ARBA" id="ARBA00023136"/>
    </source>
</evidence>
<evidence type="ECO:0000256" key="12">
    <source>
        <dbReference type="ARBA" id="ARBA00023180"/>
    </source>
</evidence>
<dbReference type="Xenbase" id="XB-GENE-992015">
    <property type="gene designation" value="b3galt5.5"/>
</dbReference>
<sequence>MGYDRKLFVIEPEGFLKNLSPLPAYYQETLKTWSMVSVLRERVIQGEDILTEPLLYNPSLKTRMLKSTSIRRRLCRAQLTRVGNLLDFERIDWVQTQEVMQRMELRTTRVPNRLIKEIKDTISSGSHTFINEVLHAVEPDSSWNAPPPAIKIAPKIRQSPQAAPSPNLSQLENFTLTRFCDMPRKLLYSLMLHTVHFLALVSRYDTIWRRIQCERNPPFLVLLVTTTHSQKEERNVIRQTWGKERLIGDKLVSTYFLLGAGTNPRLQEELTGESNTYNDIIQRDFIDTYYNLTLKTIMGIEWICTHCPQTTFVMKTDTDMFVNPLYLVELLVKKNQTTNLFTGSLKPHDAPVRDINSKWYISTTEYPLAKYPPFCSGTGYAFSVDVAQRIQNVSGSVPFFKLEDVYVGMCLEKLEINLENLHTEPTFFPYKIPFNICKYRKLVTSHGVRPRELYLFWEALRRSRAVQC</sequence>
<dbReference type="GO" id="GO:0006493">
    <property type="term" value="P:protein O-linked glycosylation"/>
    <property type="evidence" value="ECO:0000318"/>
    <property type="project" value="GO_Central"/>
</dbReference>
<dbReference type="AlphaFoldDB" id="A0A8J1J4W5"/>
<dbReference type="EC" id="2.4.1.-" evidence="14"/>
<comment type="similarity">
    <text evidence="3 14">Belongs to the glycosyltransferase 31 family.</text>
</comment>
<evidence type="ECO:0000256" key="13">
    <source>
        <dbReference type="ARBA" id="ARBA00048834"/>
    </source>
</evidence>
<evidence type="ECO:0000256" key="14">
    <source>
        <dbReference type="RuleBase" id="RU363063"/>
    </source>
</evidence>
<gene>
    <name evidence="16 17" type="primary">b3galt5.5</name>
</gene>
<dbReference type="PANTHER" id="PTHR11214:SF265">
    <property type="entry name" value="BETA-1,3-GALACTOSYLTRANSFERASE 5"/>
    <property type="match status" value="1"/>
</dbReference>
<protein>
    <recommendedName>
        <fullName evidence="14">Hexosyltransferase</fullName>
        <ecNumber evidence="14">2.4.1.-</ecNumber>
    </recommendedName>
</protein>
<evidence type="ECO:0000256" key="2">
    <source>
        <dbReference type="ARBA" id="ARBA00004922"/>
    </source>
</evidence>
<dbReference type="PANTHER" id="PTHR11214">
    <property type="entry name" value="BETA-1,3-N-ACETYLGLUCOSAMINYLTRANSFERASE"/>
    <property type="match status" value="1"/>
</dbReference>
<reference evidence="16" key="1">
    <citation type="submission" date="2025-08" db="UniProtKB">
        <authorList>
            <consortium name="RefSeq"/>
        </authorList>
    </citation>
    <scope>IDENTIFICATION</scope>
    <source>
        <strain evidence="16">Nigerian</strain>
        <tissue evidence="16">Liver and blood</tissue>
    </source>
</reference>
<dbReference type="Pfam" id="PF01762">
    <property type="entry name" value="Galactosyl_T"/>
    <property type="match status" value="1"/>
</dbReference>
<comment type="catalytic activity">
    <reaction evidence="13">
        <text>a globoside Gb4Cer (d18:1(4E)) + UDP-alpha-D-galactose = a globoside GalGb4Cer (d18:1(4E)) + UDP + H(+)</text>
        <dbReference type="Rhea" id="RHEA:41996"/>
        <dbReference type="ChEBI" id="CHEBI:15378"/>
        <dbReference type="ChEBI" id="CHEBI:18259"/>
        <dbReference type="ChEBI" id="CHEBI:58223"/>
        <dbReference type="ChEBI" id="CHEBI:62571"/>
        <dbReference type="ChEBI" id="CHEBI:66914"/>
    </reaction>
    <physiologicalReaction direction="left-to-right" evidence="13">
        <dbReference type="Rhea" id="RHEA:41997"/>
    </physiologicalReaction>
</comment>
<evidence type="ECO:0000256" key="6">
    <source>
        <dbReference type="ARBA" id="ARBA00022692"/>
    </source>
</evidence>
<keyword evidence="7" id="KW-0735">Signal-anchor</keyword>
<dbReference type="Gene3D" id="3.90.550.50">
    <property type="match status" value="1"/>
</dbReference>
<evidence type="ECO:0000256" key="4">
    <source>
        <dbReference type="ARBA" id="ARBA00022676"/>
    </source>
</evidence>
<evidence type="ECO:0000256" key="7">
    <source>
        <dbReference type="ARBA" id="ARBA00022968"/>
    </source>
</evidence>
<keyword evidence="9 14" id="KW-0333">Golgi apparatus</keyword>
<dbReference type="GO" id="GO:0000139">
    <property type="term" value="C:Golgi membrane"/>
    <property type="evidence" value="ECO:0000318"/>
    <property type="project" value="GO_Central"/>
</dbReference>
<dbReference type="InterPro" id="IPR002659">
    <property type="entry name" value="Glyco_trans_31"/>
</dbReference>
<evidence type="ECO:0000313" key="15">
    <source>
        <dbReference type="Proteomes" id="UP000008143"/>
    </source>
</evidence>
<name>A0A8J1J4W5_XENTR</name>
<keyword evidence="4 14" id="KW-0328">Glycosyltransferase</keyword>
<dbReference type="KEGG" id="xtr:100495133"/>
<keyword evidence="15" id="KW-1185">Reference proteome</keyword>
<evidence type="ECO:0000256" key="3">
    <source>
        <dbReference type="ARBA" id="ARBA00008661"/>
    </source>
</evidence>
<accession>A0A8J1J4W5</accession>
<keyword evidence="8" id="KW-1133">Transmembrane helix</keyword>
<dbReference type="GO" id="GO:0008499">
    <property type="term" value="F:N-acetyl-beta-D-glucosaminide beta-(1,3)-galactosyltransferase activity"/>
    <property type="evidence" value="ECO:0000318"/>
    <property type="project" value="GO_Central"/>
</dbReference>
<keyword evidence="5" id="KW-0808">Transferase</keyword>
<dbReference type="RefSeq" id="XP_031752040.1">
    <property type="nucleotide sequence ID" value="XM_031896180.1"/>
</dbReference>
<comment type="pathway">
    <text evidence="2">Protein modification; protein glycosylation.</text>
</comment>